<dbReference type="Proteomes" id="UP000199518">
    <property type="component" value="Unassembled WGS sequence"/>
</dbReference>
<evidence type="ECO:0000313" key="3">
    <source>
        <dbReference type="EMBL" id="SFI28194.1"/>
    </source>
</evidence>
<protein>
    <recommendedName>
        <fullName evidence="5">LTXXQ motif family protein</fullName>
    </recommendedName>
</protein>
<sequence length="130" mass="14846">MISRTIGIATLLGVLMFLLGSLRLTADETTSKTKEKQTAGAADEETSTRRKPLPTYFGMIGLNDGQRDQLYEMQDGYEVRIEKLREELKQLIKERDQKMETLLTSGQKIRLKELRNEAKANAQKKPETKE</sequence>
<evidence type="ECO:0008006" key="5">
    <source>
        <dbReference type="Google" id="ProtNLM"/>
    </source>
</evidence>
<dbReference type="RefSeq" id="WP_092050031.1">
    <property type="nucleotide sequence ID" value="NZ_FOQD01000007.1"/>
</dbReference>
<dbReference type="AlphaFoldDB" id="A0A1I3GXI3"/>
<dbReference type="EMBL" id="FOQD01000007">
    <property type="protein sequence ID" value="SFI28194.1"/>
    <property type="molecule type" value="Genomic_DNA"/>
</dbReference>
<gene>
    <name evidence="3" type="ORF">SAMN05421753_107169</name>
</gene>
<feature type="region of interest" description="Disordered" evidence="2">
    <location>
        <begin position="28"/>
        <end position="52"/>
    </location>
</feature>
<keyword evidence="4" id="KW-1185">Reference proteome</keyword>
<accession>A0A1I3GXI3</accession>
<feature type="coiled-coil region" evidence="1">
    <location>
        <begin position="67"/>
        <end position="101"/>
    </location>
</feature>
<evidence type="ECO:0000256" key="2">
    <source>
        <dbReference type="SAM" id="MobiDB-lite"/>
    </source>
</evidence>
<proteinExistence type="predicted"/>
<evidence type="ECO:0000256" key="1">
    <source>
        <dbReference type="SAM" id="Coils"/>
    </source>
</evidence>
<reference evidence="4" key="1">
    <citation type="submission" date="2016-10" db="EMBL/GenBank/DDBJ databases">
        <authorList>
            <person name="Varghese N."/>
            <person name="Submissions S."/>
        </authorList>
    </citation>
    <scope>NUCLEOTIDE SEQUENCE [LARGE SCALE GENOMIC DNA]</scope>
    <source>
        <strain evidence="4">DSM 26348</strain>
    </source>
</reference>
<feature type="compositionally biased region" description="Basic and acidic residues" evidence="2">
    <location>
        <begin position="28"/>
        <end position="37"/>
    </location>
</feature>
<organism evidence="3 4">
    <name type="scientific">Planctomicrobium piriforme</name>
    <dbReference type="NCBI Taxonomy" id="1576369"/>
    <lineage>
        <taxon>Bacteria</taxon>
        <taxon>Pseudomonadati</taxon>
        <taxon>Planctomycetota</taxon>
        <taxon>Planctomycetia</taxon>
        <taxon>Planctomycetales</taxon>
        <taxon>Planctomycetaceae</taxon>
        <taxon>Planctomicrobium</taxon>
    </lineage>
</organism>
<name>A0A1I3GXI3_9PLAN</name>
<evidence type="ECO:0000313" key="4">
    <source>
        <dbReference type="Proteomes" id="UP000199518"/>
    </source>
</evidence>
<dbReference type="OrthoDB" id="214204at2"/>
<keyword evidence="1" id="KW-0175">Coiled coil</keyword>